<dbReference type="PROSITE" id="PS50181">
    <property type="entry name" value="FBOX"/>
    <property type="match status" value="1"/>
</dbReference>
<dbReference type="Proteomes" id="UP000310189">
    <property type="component" value="Unassembled WGS sequence"/>
</dbReference>
<keyword evidence="4" id="KW-1185">Reference proteome</keyword>
<dbReference type="Pfam" id="PF12937">
    <property type="entry name" value="F-box-like"/>
    <property type="match status" value="1"/>
</dbReference>
<reference evidence="3 4" key="1">
    <citation type="submission" date="2019-03" db="EMBL/GenBank/DDBJ databases">
        <title>Sequencing 23 genomes of Wallemia ichthyophaga.</title>
        <authorList>
            <person name="Gostincar C."/>
        </authorList>
    </citation>
    <scope>NUCLEOTIDE SEQUENCE [LARGE SCALE GENOMIC DNA]</scope>
    <source>
        <strain evidence="3 4">EXF-5753</strain>
    </source>
</reference>
<dbReference type="InterPro" id="IPR001810">
    <property type="entry name" value="F-box_dom"/>
</dbReference>
<name>A0A4T0FPC7_9BASI</name>
<dbReference type="SUPFAM" id="SSF81383">
    <property type="entry name" value="F-box domain"/>
    <property type="match status" value="1"/>
</dbReference>
<evidence type="ECO:0000259" key="2">
    <source>
        <dbReference type="PROSITE" id="PS50181"/>
    </source>
</evidence>
<comment type="caution">
    <text evidence="3">The sequence shown here is derived from an EMBL/GenBank/DDBJ whole genome shotgun (WGS) entry which is preliminary data.</text>
</comment>
<dbReference type="InterPro" id="IPR032675">
    <property type="entry name" value="LRR_dom_sf"/>
</dbReference>
<evidence type="ECO:0000313" key="4">
    <source>
        <dbReference type="Proteomes" id="UP000310189"/>
    </source>
</evidence>
<dbReference type="InterPro" id="IPR036047">
    <property type="entry name" value="F-box-like_dom_sf"/>
</dbReference>
<dbReference type="OrthoDB" id="10374353at2759"/>
<feature type="compositionally biased region" description="Basic and acidic residues" evidence="1">
    <location>
        <begin position="14"/>
        <end position="23"/>
    </location>
</feature>
<feature type="domain" description="F-box" evidence="2">
    <location>
        <begin position="32"/>
        <end position="77"/>
    </location>
</feature>
<sequence length="268" mass="31312">MAQPPSTPSKQVKRRYDLKDSPSKPKLKRRRECFIQKLPDELLEMVVTQLDKRSQLKLSRVNKHFHILTLPHVYKRPVIRSIEYIPLVKSVMLTYHLQCESLDIDAVLENQVDIDSVSMIINSQKGLQHLSVSIDKTNLNSPESLFNSIRNSSRLRSLSLFYEEEEEFNLLSGLINNLPPSLKLLNLSSGWYSVWNSLLSTKVEHLRLRIWNEDDNPIRPYHLQRFNSLINANDTINKIEIETINKYLCGFYQRRKYQSIAFCITGLN</sequence>
<organism evidence="3 4">
    <name type="scientific">Wallemia hederae</name>
    <dbReference type="NCBI Taxonomy" id="1540922"/>
    <lineage>
        <taxon>Eukaryota</taxon>
        <taxon>Fungi</taxon>
        <taxon>Dikarya</taxon>
        <taxon>Basidiomycota</taxon>
        <taxon>Wallemiomycotina</taxon>
        <taxon>Wallemiomycetes</taxon>
        <taxon>Wallemiales</taxon>
        <taxon>Wallemiaceae</taxon>
        <taxon>Wallemia</taxon>
    </lineage>
</organism>
<evidence type="ECO:0000256" key="1">
    <source>
        <dbReference type="SAM" id="MobiDB-lite"/>
    </source>
</evidence>
<dbReference type="EMBL" id="SPNW01000022">
    <property type="protein sequence ID" value="TIA90070.1"/>
    <property type="molecule type" value="Genomic_DNA"/>
</dbReference>
<evidence type="ECO:0000313" key="3">
    <source>
        <dbReference type="EMBL" id="TIA90070.1"/>
    </source>
</evidence>
<accession>A0A4T0FPC7</accession>
<proteinExistence type="predicted"/>
<feature type="region of interest" description="Disordered" evidence="1">
    <location>
        <begin position="1"/>
        <end position="25"/>
    </location>
</feature>
<protein>
    <recommendedName>
        <fullName evidence="2">F-box domain-containing protein</fullName>
    </recommendedName>
</protein>
<gene>
    <name evidence="3" type="ORF">E3P99_01783</name>
</gene>
<dbReference type="Gene3D" id="3.80.10.10">
    <property type="entry name" value="Ribonuclease Inhibitor"/>
    <property type="match status" value="1"/>
</dbReference>
<dbReference type="AlphaFoldDB" id="A0A4T0FPC7"/>